<accession>A0A930VJ20</accession>
<dbReference type="AlphaFoldDB" id="A0A930VJ20"/>
<reference evidence="1" key="1">
    <citation type="submission" date="2020-11" db="EMBL/GenBank/DDBJ databases">
        <title>Nocardioides sp. nov., isolated from Soil of Cynanchum wilfordii Hemsley rhizosphere.</title>
        <authorList>
            <person name="Lee J.-S."/>
            <person name="Suh M.K."/>
            <person name="Kim J.-S."/>
        </authorList>
    </citation>
    <scope>NUCLEOTIDE SEQUENCE</scope>
    <source>
        <strain evidence="1">KCTC 19275</strain>
    </source>
</reference>
<dbReference type="RefSeq" id="WP_194707999.1">
    <property type="nucleotide sequence ID" value="NZ_JADKPN010000011.1"/>
</dbReference>
<evidence type="ECO:0000313" key="2">
    <source>
        <dbReference type="Proteomes" id="UP000640489"/>
    </source>
</evidence>
<gene>
    <name evidence="1" type="ORF">ISU07_16905</name>
</gene>
<protein>
    <submittedName>
        <fullName evidence="1">Uncharacterized protein</fullName>
    </submittedName>
</protein>
<dbReference type="EMBL" id="JADKPN010000011">
    <property type="protein sequence ID" value="MBF4764815.1"/>
    <property type="molecule type" value="Genomic_DNA"/>
</dbReference>
<evidence type="ECO:0000313" key="1">
    <source>
        <dbReference type="EMBL" id="MBF4764815.1"/>
    </source>
</evidence>
<dbReference type="InterPro" id="IPR046037">
    <property type="entry name" value="DUF5995"/>
</dbReference>
<dbReference type="Pfam" id="PF19458">
    <property type="entry name" value="DUF5995"/>
    <property type="match status" value="1"/>
</dbReference>
<dbReference type="Proteomes" id="UP000640489">
    <property type="component" value="Unassembled WGS sequence"/>
</dbReference>
<keyword evidence="2" id="KW-1185">Reference proteome</keyword>
<comment type="caution">
    <text evidence="1">The sequence shown here is derived from an EMBL/GenBank/DDBJ whole genome shotgun (WGS) entry which is preliminary data.</text>
</comment>
<name>A0A930VJ20_9ACTN</name>
<proteinExistence type="predicted"/>
<sequence>MAIDGWDQAATIDDVLERMAAIDAALPHDDGVAYFNRMYWQVTKLVDQAVDAKSFVAGEFLGRLDVNFANLFFAAYGADQDGRPISPAWAPLFEGRGRERTLPIQFALAGMNAHISHDLPHAVVTTCRELAVVPRNNCPEHTDFTHTNDVLAAAQEEIKDWFSTGIVATVDRLGGRVDDGFATFGIHVARAAAWQTSELMWELADKDSLDRMFRDSLSRTVELTSRGILL</sequence>
<organism evidence="1 2">
    <name type="scientific">Nocardioides islandensis</name>
    <dbReference type="NCBI Taxonomy" id="433663"/>
    <lineage>
        <taxon>Bacteria</taxon>
        <taxon>Bacillati</taxon>
        <taxon>Actinomycetota</taxon>
        <taxon>Actinomycetes</taxon>
        <taxon>Propionibacteriales</taxon>
        <taxon>Nocardioidaceae</taxon>
        <taxon>Nocardioides</taxon>
    </lineage>
</organism>